<proteinExistence type="predicted"/>
<dbReference type="AlphaFoldDB" id="A0A2P2K976"/>
<reference evidence="1" key="1">
    <citation type="submission" date="2018-02" db="EMBL/GenBank/DDBJ databases">
        <title>Rhizophora mucronata_Transcriptome.</title>
        <authorList>
            <person name="Meera S.P."/>
            <person name="Sreeshan A."/>
            <person name="Augustine A."/>
        </authorList>
    </citation>
    <scope>NUCLEOTIDE SEQUENCE</scope>
    <source>
        <tissue evidence="1">Leaf</tissue>
    </source>
</reference>
<dbReference type="EMBL" id="GGEC01021757">
    <property type="protein sequence ID" value="MBX02241.1"/>
    <property type="molecule type" value="Transcribed_RNA"/>
</dbReference>
<organism evidence="1">
    <name type="scientific">Rhizophora mucronata</name>
    <name type="common">Asiatic mangrove</name>
    <dbReference type="NCBI Taxonomy" id="61149"/>
    <lineage>
        <taxon>Eukaryota</taxon>
        <taxon>Viridiplantae</taxon>
        <taxon>Streptophyta</taxon>
        <taxon>Embryophyta</taxon>
        <taxon>Tracheophyta</taxon>
        <taxon>Spermatophyta</taxon>
        <taxon>Magnoliopsida</taxon>
        <taxon>eudicotyledons</taxon>
        <taxon>Gunneridae</taxon>
        <taxon>Pentapetalae</taxon>
        <taxon>rosids</taxon>
        <taxon>fabids</taxon>
        <taxon>Malpighiales</taxon>
        <taxon>Rhizophoraceae</taxon>
        <taxon>Rhizophora</taxon>
    </lineage>
</organism>
<protein>
    <submittedName>
        <fullName evidence="1">Uncharacterized protein</fullName>
    </submittedName>
</protein>
<accession>A0A2P2K976</accession>
<evidence type="ECO:0000313" key="1">
    <source>
        <dbReference type="EMBL" id="MBX02241.1"/>
    </source>
</evidence>
<name>A0A2P2K976_RHIMU</name>
<sequence>MSMLFLCFTCQDPRSSCWLTTKRGRKWKILLTETT</sequence>